<accession>X6LSG6</accession>
<organism evidence="2 3">
    <name type="scientific">Reticulomyxa filosa</name>
    <dbReference type="NCBI Taxonomy" id="46433"/>
    <lineage>
        <taxon>Eukaryota</taxon>
        <taxon>Sar</taxon>
        <taxon>Rhizaria</taxon>
        <taxon>Retaria</taxon>
        <taxon>Foraminifera</taxon>
        <taxon>Monothalamids</taxon>
        <taxon>Reticulomyxidae</taxon>
        <taxon>Reticulomyxa</taxon>
    </lineage>
</organism>
<evidence type="ECO:0000313" key="3">
    <source>
        <dbReference type="Proteomes" id="UP000023152"/>
    </source>
</evidence>
<proteinExistence type="predicted"/>
<gene>
    <name evidence="2" type="ORF">RFI_32563</name>
</gene>
<keyword evidence="3" id="KW-1185">Reference proteome</keyword>
<evidence type="ECO:0000313" key="2">
    <source>
        <dbReference type="EMBL" id="ETO04833.1"/>
    </source>
</evidence>
<name>X6LSG6_RETFI</name>
<keyword evidence="1" id="KW-0812">Transmembrane</keyword>
<feature type="transmembrane region" description="Helical" evidence="1">
    <location>
        <begin position="175"/>
        <end position="196"/>
    </location>
</feature>
<keyword evidence="1" id="KW-0472">Membrane</keyword>
<dbReference type="Proteomes" id="UP000023152">
    <property type="component" value="Unassembled WGS sequence"/>
</dbReference>
<keyword evidence="1" id="KW-1133">Transmembrane helix</keyword>
<sequence length="227" mass="26542">MNIFNKSPYYQITKVCVFTKLPINPKSPHNKMPSINMFPFKSTISATFYKLAFKSTLHRLNVKKKMFIKKKKLYVYIAHISNLIQNDFLKNNNKNNSVLTNGKVELLMIPQSDEICRWCQQSGMSMAFKTLLQSIVTGTTSTRAQNSAANTVYRRSEFVIPTYRCPILIINLHNFAGYVASVIQFYNVKLFFYLFIFFKKRKQTKNCIYHTDRQDIRNDVLVLQSED</sequence>
<reference evidence="2 3" key="1">
    <citation type="journal article" date="2013" name="Curr. Biol.">
        <title>The Genome of the Foraminiferan Reticulomyxa filosa.</title>
        <authorList>
            <person name="Glockner G."/>
            <person name="Hulsmann N."/>
            <person name="Schleicher M."/>
            <person name="Noegel A.A."/>
            <person name="Eichinger L."/>
            <person name="Gallinger C."/>
            <person name="Pawlowski J."/>
            <person name="Sierra R."/>
            <person name="Euteneuer U."/>
            <person name="Pillet L."/>
            <person name="Moustafa A."/>
            <person name="Platzer M."/>
            <person name="Groth M."/>
            <person name="Szafranski K."/>
            <person name="Schliwa M."/>
        </authorList>
    </citation>
    <scope>NUCLEOTIDE SEQUENCE [LARGE SCALE GENOMIC DNA]</scope>
</reference>
<protein>
    <submittedName>
        <fullName evidence="2">Uncharacterized protein</fullName>
    </submittedName>
</protein>
<comment type="caution">
    <text evidence="2">The sequence shown here is derived from an EMBL/GenBank/DDBJ whole genome shotgun (WGS) entry which is preliminary data.</text>
</comment>
<dbReference type="AlphaFoldDB" id="X6LSG6"/>
<dbReference type="EMBL" id="ASPP01028880">
    <property type="protein sequence ID" value="ETO04833.1"/>
    <property type="molecule type" value="Genomic_DNA"/>
</dbReference>
<evidence type="ECO:0000256" key="1">
    <source>
        <dbReference type="SAM" id="Phobius"/>
    </source>
</evidence>